<comment type="function">
    <text evidence="1">Essential for recycling GMP and indirectly, cGMP.</text>
</comment>
<dbReference type="EMBL" id="JARPYR010000002">
    <property type="protein sequence ID" value="MDT2595809.1"/>
    <property type="molecule type" value="Genomic_DNA"/>
</dbReference>
<evidence type="ECO:0000313" key="17">
    <source>
        <dbReference type="Proteomes" id="UP001256547"/>
    </source>
</evidence>
<dbReference type="PANTHER" id="PTHR23117">
    <property type="entry name" value="GUANYLATE KINASE-RELATED"/>
    <property type="match status" value="1"/>
</dbReference>
<dbReference type="InterPro" id="IPR027417">
    <property type="entry name" value="P-loop_NTPase"/>
</dbReference>
<comment type="caution">
    <text evidence="15">The sequence shown here is derived from an EMBL/GenBank/DDBJ whole genome shotgun (WGS) entry which is preliminary data.</text>
</comment>
<keyword evidence="7" id="KW-0808">Transferase</keyword>
<evidence type="ECO:0000256" key="9">
    <source>
        <dbReference type="ARBA" id="ARBA00022777"/>
    </source>
</evidence>
<keyword evidence="9" id="KW-0418">Kinase</keyword>
<keyword evidence="10" id="KW-0067">ATP-binding</keyword>
<dbReference type="InterPro" id="IPR020590">
    <property type="entry name" value="Guanylate_kinase_CS"/>
</dbReference>
<dbReference type="Proteomes" id="UP001245561">
    <property type="component" value="Unassembled WGS sequence"/>
</dbReference>
<dbReference type="RefSeq" id="WP_137603086.1">
    <property type="nucleotide sequence ID" value="NZ_JARPYR010000002.1"/>
</dbReference>
<reference evidence="15 17" key="1">
    <citation type="submission" date="2023-03" db="EMBL/GenBank/DDBJ databases">
        <authorList>
            <person name="Shen W."/>
            <person name="Cai J."/>
        </authorList>
    </citation>
    <scope>NUCLEOTIDE SEQUENCE</scope>
    <source>
        <strain evidence="15">P55-2</strain>
        <strain evidence="14 17">P72-2</strain>
    </source>
</reference>
<evidence type="ECO:0000256" key="3">
    <source>
        <dbReference type="ARBA" id="ARBA00005790"/>
    </source>
</evidence>
<evidence type="ECO:0000256" key="10">
    <source>
        <dbReference type="ARBA" id="ARBA00022840"/>
    </source>
</evidence>
<keyword evidence="17" id="KW-1185">Reference proteome</keyword>
<dbReference type="AlphaFoldDB" id="A0AAP5KTQ6"/>
<dbReference type="FunFam" id="3.30.63.10:FF:000005">
    <property type="entry name" value="Guanylate kinase"/>
    <property type="match status" value="1"/>
</dbReference>
<evidence type="ECO:0000256" key="1">
    <source>
        <dbReference type="ARBA" id="ARBA00003531"/>
    </source>
</evidence>
<evidence type="ECO:0000259" key="13">
    <source>
        <dbReference type="PROSITE" id="PS50052"/>
    </source>
</evidence>
<dbReference type="SUPFAM" id="SSF52540">
    <property type="entry name" value="P-loop containing nucleoside triphosphate hydrolases"/>
    <property type="match status" value="1"/>
</dbReference>
<dbReference type="Proteomes" id="UP001256547">
    <property type="component" value="Unassembled WGS sequence"/>
</dbReference>
<dbReference type="InterPro" id="IPR008144">
    <property type="entry name" value="Guanylate_kin-like_dom"/>
</dbReference>
<evidence type="ECO:0000256" key="2">
    <source>
        <dbReference type="ARBA" id="ARBA00004496"/>
    </source>
</evidence>
<feature type="domain" description="Guanylate kinase-like" evidence="13">
    <location>
        <begin position="2"/>
        <end position="180"/>
    </location>
</feature>
<evidence type="ECO:0000313" key="14">
    <source>
        <dbReference type="EMBL" id="MDT2595809.1"/>
    </source>
</evidence>
<keyword evidence="6" id="KW-0963">Cytoplasm</keyword>
<dbReference type="CDD" id="cd00071">
    <property type="entry name" value="GMPK"/>
    <property type="match status" value="1"/>
</dbReference>
<dbReference type="PANTHER" id="PTHR23117:SF13">
    <property type="entry name" value="GUANYLATE KINASE"/>
    <property type="match status" value="1"/>
</dbReference>
<evidence type="ECO:0000256" key="4">
    <source>
        <dbReference type="ARBA" id="ARBA00012961"/>
    </source>
</evidence>
<proteinExistence type="inferred from homology"/>
<evidence type="ECO:0000256" key="11">
    <source>
        <dbReference type="ARBA" id="ARBA00030128"/>
    </source>
</evidence>
<evidence type="ECO:0000256" key="12">
    <source>
        <dbReference type="ARBA" id="ARBA00048594"/>
    </source>
</evidence>
<evidence type="ECO:0000313" key="16">
    <source>
        <dbReference type="Proteomes" id="UP001245561"/>
    </source>
</evidence>
<dbReference type="EMBL" id="JARPYT010000002">
    <property type="protein sequence ID" value="MDT2636421.1"/>
    <property type="molecule type" value="Genomic_DNA"/>
</dbReference>
<evidence type="ECO:0000256" key="8">
    <source>
        <dbReference type="ARBA" id="ARBA00022741"/>
    </source>
</evidence>
<dbReference type="GO" id="GO:0005829">
    <property type="term" value="C:cytosol"/>
    <property type="evidence" value="ECO:0007669"/>
    <property type="project" value="TreeGrafter"/>
</dbReference>
<dbReference type="GO" id="GO:0004385">
    <property type="term" value="F:GMP kinase activity"/>
    <property type="evidence" value="ECO:0007669"/>
    <property type="project" value="UniProtKB-EC"/>
</dbReference>
<protein>
    <recommendedName>
        <fullName evidence="5">Guanylate kinase</fullName>
        <ecNumber evidence="4">2.7.4.8</ecNumber>
    </recommendedName>
    <alternativeName>
        <fullName evidence="11">GMP kinase</fullName>
    </alternativeName>
</protein>
<dbReference type="InterPro" id="IPR008145">
    <property type="entry name" value="GK/Ca_channel_bsu"/>
</dbReference>
<gene>
    <name evidence="15" type="ORF">P7D36_02695</name>
    <name evidence="14" type="ORF">P7D39_02000</name>
</gene>
<dbReference type="Pfam" id="PF00625">
    <property type="entry name" value="Guanylate_kin"/>
    <property type="match status" value="1"/>
</dbReference>
<organism evidence="15 16">
    <name type="scientific">Enterococcus dongliensis</name>
    <dbReference type="NCBI Taxonomy" id="2559925"/>
    <lineage>
        <taxon>Bacteria</taxon>
        <taxon>Bacillati</taxon>
        <taxon>Bacillota</taxon>
        <taxon>Bacilli</taxon>
        <taxon>Lactobacillales</taxon>
        <taxon>Enterococcaceae</taxon>
        <taxon>Enterococcus</taxon>
    </lineage>
</organism>
<dbReference type="PROSITE" id="PS50052">
    <property type="entry name" value="GUANYLATE_KINASE_2"/>
    <property type="match status" value="1"/>
</dbReference>
<comment type="catalytic activity">
    <reaction evidence="12">
        <text>GMP + ATP = GDP + ADP</text>
        <dbReference type="Rhea" id="RHEA:20780"/>
        <dbReference type="ChEBI" id="CHEBI:30616"/>
        <dbReference type="ChEBI" id="CHEBI:58115"/>
        <dbReference type="ChEBI" id="CHEBI:58189"/>
        <dbReference type="ChEBI" id="CHEBI:456216"/>
        <dbReference type="EC" id="2.7.4.8"/>
    </reaction>
</comment>
<keyword evidence="8" id="KW-0547">Nucleotide-binding</keyword>
<dbReference type="SMART" id="SM00072">
    <property type="entry name" value="GuKc"/>
    <property type="match status" value="1"/>
</dbReference>
<sequence>MNHCYLFIGPSGSGKTSLAERAFSPEQKIISYTTRAPRQGEIHGRDYFFISKKEFETMIKQEQFAEYDCYDQQFYGIAKATLRKALAAGDCYDPITTTGFLNLQRIFGDQMVPIWIHISKETIINRLKKRATAEELARRTAIFQADQENLACLRKFPNLIEIDGETSLDDMLAQLRQALN</sequence>
<name>A0AAP5KTQ6_9ENTE</name>
<comment type="subcellular location">
    <subcellularLocation>
        <location evidence="2">Cytoplasm</location>
    </subcellularLocation>
</comment>
<evidence type="ECO:0000256" key="5">
    <source>
        <dbReference type="ARBA" id="ARBA00016296"/>
    </source>
</evidence>
<dbReference type="Gene3D" id="3.40.50.300">
    <property type="entry name" value="P-loop containing nucleotide triphosphate hydrolases"/>
    <property type="match status" value="1"/>
</dbReference>
<dbReference type="PROSITE" id="PS00856">
    <property type="entry name" value="GUANYLATE_KINASE_1"/>
    <property type="match status" value="1"/>
</dbReference>
<dbReference type="EC" id="2.7.4.8" evidence="4"/>
<accession>A0AAP5KTQ6</accession>
<evidence type="ECO:0000313" key="15">
    <source>
        <dbReference type="EMBL" id="MDT2636421.1"/>
    </source>
</evidence>
<comment type="similarity">
    <text evidence="3">Belongs to the guanylate kinase family.</text>
</comment>
<evidence type="ECO:0000256" key="6">
    <source>
        <dbReference type="ARBA" id="ARBA00022490"/>
    </source>
</evidence>
<dbReference type="GO" id="GO:0005524">
    <property type="term" value="F:ATP binding"/>
    <property type="evidence" value="ECO:0007669"/>
    <property type="project" value="UniProtKB-KW"/>
</dbReference>
<evidence type="ECO:0000256" key="7">
    <source>
        <dbReference type="ARBA" id="ARBA00022679"/>
    </source>
</evidence>